<dbReference type="Proteomes" id="UP000244855">
    <property type="component" value="Unassembled WGS sequence"/>
</dbReference>
<feature type="chain" id="PRO_5016166398" evidence="3">
    <location>
        <begin position="18"/>
        <end position="534"/>
    </location>
</feature>
<keyword evidence="2 6" id="KW-0378">Hydrolase</keyword>
<dbReference type="Pfam" id="PF08386">
    <property type="entry name" value="Abhydrolase_4"/>
    <property type="match status" value="1"/>
</dbReference>
<feature type="signal peptide" evidence="3">
    <location>
        <begin position="1"/>
        <end position="17"/>
    </location>
</feature>
<organism evidence="6 7">
    <name type="scientific">Periconia macrospinosa</name>
    <dbReference type="NCBI Taxonomy" id="97972"/>
    <lineage>
        <taxon>Eukaryota</taxon>
        <taxon>Fungi</taxon>
        <taxon>Dikarya</taxon>
        <taxon>Ascomycota</taxon>
        <taxon>Pezizomycotina</taxon>
        <taxon>Dothideomycetes</taxon>
        <taxon>Pleosporomycetidae</taxon>
        <taxon>Pleosporales</taxon>
        <taxon>Massarineae</taxon>
        <taxon>Periconiaceae</taxon>
        <taxon>Periconia</taxon>
    </lineage>
</organism>
<dbReference type="InterPro" id="IPR029058">
    <property type="entry name" value="AB_hydrolase_fold"/>
</dbReference>
<dbReference type="OrthoDB" id="425534at2759"/>
<dbReference type="SUPFAM" id="SSF53474">
    <property type="entry name" value="alpha/beta-Hydrolases"/>
    <property type="match status" value="1"/>
</dbReference>
<proteinExistence type="inferred from homology"/>
<sequence>MRFTLILCTGIVGLVSSSPLSTRQTNTSSGTDCQSWDHVKESKELQWQPCFGGYTCSRLIVPLDYTNPSAGTATVAYIKQAAQSNSSSAEDILINPGGPGESGVGALMRFGPMLAKIMPQYNIVGFDPRGVNNSGPSLRCFGEDEKSRALEQEYSTQFLRVVDGKSERSLRYQFEASTGFGKWCTKFHEKTDARYANTVAVAQDMAHYIELVAQANGKSPGEAKLNYYGMSYGTVLGATFASLFPSRLGKFVLDGVADAQEYYQGSYSSNLRSTNDVVNDFFKFCHAANETKCALWRDSPDEISKRTRSILESIRQSPVSVSDSALVPYPRVIRYEDVIFIFLASMYSPLSNWPVLAKMLADLERRDGTTAAQFLVEVPPTMVGDTPLIGGLDAARNNRQNVDTYEKWTAHHAKLTKDSEWTADAWAPLALAGKDLEIYPPMSQTFNDTVFNVQTNAPILFVSNTHDPSTPLVGAQKMHSLFPGSGLLVQDAPGHVASLSAVSTCTLGHIGQYLATGQLPPPNTQCSVDSVPFA</sequence>
<dbReference type="InterPro" id="IPR000073">
    <property type="entry name" value="AB_hydrolase_1"/>
</dbReference>
<accession>A0A2V1D8F8</accession>
<evidence type="ECO:0000313" key="7">
    <source>
        <dbReference type="Proteomes" id="UP000244855"/>
    </source>
</evidence>
<dbReference type="PANTHER" id="PTHR43248:SF25">
    <property type="entry name" value="AB HYDROLASE-1 DOMAIN-CONTAINING PROTEIN-RELATED"/>
    <property type="match status" value="1"/>
</dbReference>
<keyword evidence="3" id="KW-0732">Signal</keyword>
<dbReference type="AlphaFoldDB" id="A0A2V1D8F8"/>
<name>A0A2V1D8F8_9PLEO</name>
<evidence type="ECO:0000256" key="3">
    <source>
        <dbReference type="SAM" id="SignalP"/>
    </source>
</evidence>
<dbReference type="Gene3D" id="3.40.50.1820">
    <property type="entry name" value="alpha/beta hydrolase"/>
    <property type="match status" value="1"/>
</dbReference>
<protein>
    <submittedName>
        <fullName evidence="6">Alpha/beta-hydrolase</fullName>
    </submittedName>
</protein>
<evidence type="ECO:0000259" key="5">
    <source>
        <dbReference type="Pfam" id="PF08386"/>
    </source>
</evidence>
<dbReference type="InterPro" id="IPR051601">
    <property type="entry name" value="Serine_prot/Carboxylest_S33"/>
</dbReference>
<feature type="domain" description="AB hydrolase-1" evidence="4">
    <location>
        <begin position="92"/>
        <end position="256"/>
    </location>
</feature>
<evidence type="ECO:0000256" key="1">
    <source>
        <dbReference type="ARBA" id="ARBA00010088"/>
    </source>
</evidence>
<dbReference type="PANTHER" id="PTHR43248">
    <property type="entry name" value="2-SUCCINYL-6-HYDROXY-2,4-CYCLOHEXADIENE-1-CARBOXYLATE SYNTHASE"/>
    <property type="match status" value="1"/>
</dbReference>
<keyword evidence="7" id="KW-1185">Reference proteome</keyword>
<evidence type="ECO:0000313" key="6">
    <source>
        <dbReference type="EMBL" id="PVH93823.1"/>
    </source>
</evidence>
<dbReference type="STRING" id="97972.A0A2V1D8F8"/>
<dbReference type="GO" id="GO:0016787">
    <property type="term" value="F:hydrolase activity"/>
    <property type="evidence" value="ECO:0007669"/>
    <property type="project" value="UniProtKB-KW"/>
</dbReference>
<reference evidence="6 7" key="1">
    <citation type="journal article" date="2018" name="Sci. Rep.">
        <title>Comparative genomics provides insights into the lifestyle and reveals functional heterogeneity of dark septate endophytic fungi.</title>
        <authorList>
            <person name="Knapp D.G."/>
            <person name="Nemeth J.B."/>
            <person name="Barry K."/>
            <person name="Hainaut M."/>
            <person name="Henrissat B."/>
            <person name="Johnson J."/>
            <person name="Kuo A."/>
            <person name="Lim J.H.P."/>
            <person name="Lipzen A."/>
            <person name="Nolan M."/>
            <person name="Ohm R.A."/>
            <person name="Tamas L."/>
            <person name="Grigoriev I.V."/>
            <person name="Spatafora J.W."/>
            <person name="Nagy L.G."/>
            <person name="Kovacs G.M."/>
        </authorList>
    </citation>
    <scope>NUCLEOTIDE SEQUENCE [LARGE SCALE GENOMIC DNA]</scope>
    <source>
        <strain evidence="6 7">DSE2036</strain>
    </source>
</reference>
<dbReference type="Pfam" id="PF00561">
    <property type="entry name" value="Abhydrolase_1"/>
    <property type="match status" value="1"/>
</dbReference>
<feature type="domain" description="Peptidase S33 tripeptidyl aminopeptidase-like C-terminal" evidence="5">
    <location>
        <begin position="451"/>
        <end position="526"/>
    </location>
</feature>
<dbReference type="EMBL" id="KZ805565">
    <property type="protein sequence ID" value="PVH93823.1"/>
    <property type="molecule type" value="Genomic_DNA"/>
</dbReference>
<dbReference type="InterPro" id="IPR013595">
    <property type="entry name" value="Pept_S33_TAP-like_C"/>
</dbReference>
<evidence type="ECO:0000259" key="4">
    <source>
        <dbReference type="Pfam" id="PF00561"/>
    </source>
</evidence>
<gene>
    <name evidence="6" type="ORF">DM02DRAFT_603429</name>
</gene>
<comment type="similarity">
    <text evidence="1">Belongs to the peptidase S33 family.</text>
</comment>
<evidence type="ECO:0000256" key="2">
    <source>
        <dbReference type="ARBA" id="ARBA00022801"/>
    </source>
</evidence>